<dbReference type="AlphaFoldDB" id="A0A7X4RTL8"/>
<sequence length="117" mass="13282">MKYYLLLAGLLAGCSSQAPMSDDSNAWQNYGFEQGKTGQIELTIAELKEQSEHAITDTLYTSYRDGYVAGVQQYCSQDPYELGIRHRPYRGVCDDMNPNFGDRYRQGDAWDDGIMMD</sequence>
<organism evidence="2 3">
    <name type="scientific">Vibrio eleionomae</name>
    <dbReference type="NCBI Taxonomy" id="2653505"/>
    <lineage>
        <taxon>Bacteria</taxon>
        <taxon>Pseudomonadati</taxon>
        <taxon>Pseudomonadota</taxon>
        <taxon>Gammaproteobacteria</taxon>
        <taxon>Vibrionales</taxon>
        <taxon>Vibrionaceae</taxon>
        <taxon>Vibrio</taxon>
    </lineage>
</organism>
<protein>
    <submittedName>
        <fullName evidence="2">DUF2799 domain-containing protein</fullName>
    </submittedName>
</protein>
<comment type="caution">
    <text evidence="2">The sequence shown here is derived from an EMBL/GenBank/DDBJ whole genome shotgun (WGS) entry which is preliminary data.</text>
</comment>
<feature type="signal peptide" evidence="1">
    <location>
        <begin position="1"/>
        <end position="20"/>
    </location>
</feature>
<keyword evidence="1" id="KW-0732">Signal</keyword>
<dbReference type="EMBL" id="WEKT01000004">
    <property type="protein sequence ID" value="MZI92380.1"/>
    <property type="molecule type" value="Genomic_DNA"/>
</dbReference>
<dbReference type="RefSeq" id="WP_161153680.1">
    <property type="nucleotide sequence ID" value="NZ_WEKT01000004.1"/>
</dbReference>
<proteinExistence type="predicted"/>
<name>A0A7X4RTL8_9VIBR</name>
<reference evidence="2 3" key="1">
    <citation type="submission" date="2019-10" db="EMBL/GenBank/DDBJ databases">
        <title>Vibrio sp. nov. isolated from a shrimp pond.</title>
        <authorList>
            <person name="Gomez-Gil B."/>
            <person name="Enciso-Ibarra J."/>
            <person name="Enciso-Ibarra K."/>
            <person name="Bolan-Mejia C."/>
        </authorList>
    </citation>
    <scope>NUCLEOTIDE SEQUENCE [LARGE SCALE GENOMIC DNA]</scope>
    <source>
        <strain evidence="2 3">CAIM 722</strain>
    </source>
</reference>
<evidence type="ECO:0000313" key="3">
    <source>
        <dbReference type="Proteomes" id="UP000462621"/>
    </source>
</evidence>
<keyword evidence="3" id="KW-1185">Reference proteome</keyword>
<gene>
    <name evidence="2" type="ORF">F9817_04045</name>
</gene>
<dbReference type="InterPro" id="IPR021242">
    <property type="entry name" value="DUF2799"/>
</dbReference>
<evidence type="ECO:0000256" key="1">
    <source>
        <dbReference type="SAM" id="SignalP"/>
    </source>
</evidence>
<accession>A0A7X4RTL8</accession>
<dbReference type="Proteomes" id="UP000462621">
    <property type="component" value="Unassembled WGS sequence"/>
</dbReference>
<dbReference type="Pfam" id="PF10973">
    <property type="entry name" value="DUF2799"/>
    <property type="match status" value="1"/>
</dbReference>
<feature type="chain" id="PRO_5031123676" evidence="1">
    <location>
        <begin position="21"/>
        <end position="117"/>
    </location>
</feature>
<evidence type="ECO:0000313" key="2">
    <source>
        <dbReference type="EMBL" id="MZI92380.1"/>
    </source>
</evidence>